<accession>A0ABT2FPG8</accession>
<evidence type="ECO:0000313" key="3">
    <source>
        <dbReference type="Proteomes" id="UP001201549"/>
    </source>
</evidence>
<feature type="transmembrane region" description="Helical" evidence="1">
    <location>
        <begin position="503"/>
        <end position="523"/>
    </location>
</feature>
<keyword evidence="1" id="KW-0472">Membrane</keyword>
<keyword evidence="1" id="KW-1133">Transmembrane helix</keyword>
<evidence type="ECO:0000256" key="1">
    <source>
        <dbReference type="SAM" id="Phobius"/>
    </source>
</evidence>
<comment type="caution">
    <text evidence="2">The sequence shown here is derived from an EMBL/GenBank/DDBJ whole genome shotgun (WGS) entry which is preliminary data.</text>
</comment>
<feature type="transmembrane region" description="Helical" evidence="1">
    <location>
        <begin position="190"/>
        <end position="207"/>
    </location>
</feature>
<evidence type="ECO:0000313" key="2">
    <source>
        <dbReference type="EMBL" id="MCS4558234.1"/>
    </source>
</evidence>
<sequence length="560" mass="63746">MQHCNQPIFSNDKYCGHCGDPVESSHLRAKGIEQVEPQAMQELRNVYPNARVVSGKVVSTFYYKRKFVNNNNNLQYGFWWIELQDENGNIETTSIEAEDEFFTSIKKGDVLTLLYPTNFFLTHKIADSAARQIVKHNNTALCVINHLPEQQRSIRGGALNPSAKGTAWLWFFAWIAVAAAAYFGLHMRPAENAIGAGAVAALLCYLWERGRNRKKYEAGQHRFNVLKASMKQMLGVSRDDLGYQHAERPTHASDVICFGCQKRIPGSLQYCVSCGSDQQSQRHSDQPSGNIAEQESALMQQYSMSYKEDYLHKNLMSADQKGTVAIKCFLAKVISRDVAADVSDVSVTTTTTETTDHYYGNRYSHSTSNTRTRTDRTRDTGISGEVWLERANGERVKWQFSEQVLGDLDIGDWVFFSYSDVNVGDRSSFNRECGINISKDRQYSPKSFAGFGGFTGQGLWWVMAIFFGAWTYSDYRAPFFPLLDLTANDFTLPLYRQHWLIDFLPMMLFGVINIYLMIHGYLYSKRNAKRQKQLLQPMRDAIAKVQNDLAAIRQQIKTWG</sequence>
<gene>
    <name evidence="2" type="ORF">L9G74_17480</name>
</gene>
<proteinExistence type="predicted"/>
<dbReference type="EMBL" id="JAKOGG010000018">
    <property type="protein sequence ID" value="MCS4558234.1"/>
    <property type="molecule type" value="Genomic_DNA"/>
</dbReference>
<protein>
    <recommendedName>
        <fullName evidence="4">Double zinc ribbon</fullName>
    </recommendedName>
</protein>
<dbReference type="Proteomes" id="UP001201549">
    <property type="component" value="Unassembled WGS sequence"/>
</dbReference>
<dbReference type="RefSeq" id="WP_238898054.1">
    <property type="nucleotide sequence ID" value="NZ_JAKOGG010000018.1"/>
</dbReference>
<feature type="transmembrane region" description="Helical" evidence="1">
    <location>
        <begin position="167"/>
        <end position="184"/>
    </location>
</feature>
<keyword evidence="3" id="KW-1185">Reference proteome</keyword>
<reference evidence="3" key="1">
    <citation type="submission" date="2023-07" db="EMBL/GenBank/DDBJ databases">
        <title>Shewanella mangrovi sp. nov., an acetaldehyde- degrading bacterium isolated from mangrove sediment.</title>
        <authorList>
            <person name="Liu Y."/>
        </authorList>
    </citation>
    <scope>NUCLEOTIDE SEQUENCE [LARGE SCALE GENOMIC DNA]</scope>
    <source>
        <strain evidence="3">C32</strain>
    </source>
</reference>
<keyword evidence="1" id="KW-0812">Transmembrane</keyword>
<evidence type="ECO:0008006" key="4">
    <source>
        <dbReference type="Google" id="ProtNLM"/>
    </source>
</evidence>
<feature type="transmembrane region" description="Helical" evidence="1">
    <location>
        <begin position="448"/>
        <end position="472"/>
    </location>
</feature>
<organism evidence="2 3">
    <name type="scientific">Shewanella electrica</name>
    <dbReference type="NCBI Taxonomy" id="515560"/>
    <lineage>
        <taxon>Bacteria</taxon>
        <taxon>Pseudomonadati</taxon>
        <taxon>Pseudomonadota</taxon>
        <taxon>Gammaproteobacteria</taxon>
        <taxon>Alteromonadales</taxon>
        <taxon>Shewanellaceae</taxon>
        <taxon>Shewanella</taxon>
    </lineage>
</organism>
<name>A0ABT2FPG8_9GAMM</name>